<keyword evidence="3" id="KW-1003">Cell membrane</keyword>
<dbReference type="Pfam" id="PF02653">
    <property type="entry name" value="BPD_transp_2"/>
    <property type="match status" value="1"/>
</dbReference>
<evidence type="ECO:0000313" key="11">
    <source>
        <dbReference type="EMBL" id="MBC8538536.1"/>
    </source>
</evidence>
<dbReference type="GO" id="GO:0042941">
    <property type="term" value="P:D-alanine transmembrane transport"/>
    <property type="evidence" value="ECO:0007669"/>
    <property type="project" value="TreeGrafter"/>
</dbReference>
<keyword evidence="4" id="KW-0997">Cell inner membrane</keyword>
<dbReference type="InterPro" id="IPR052157">
    <property type="entry name" value="BCAA_transport_permease"/>
</dbReference>
<accession>A0A926HX97</accession>
<keyword evidence="12" id="KW-1185">Reference proteome</keyword>
<evidence type="ECO:0000256" key="9">
    <source>
        <dbReference type="ARBA" id="ARBA00037998"/>
    </source>
</evidence>
<keyword evidence="5 10" id="KW-0812">Transmembrane</keyword>
<feature type="transmembrane region" description="Helical" evidence="10">
    <location>
        <begin position="259"/>
        <end position="279"/>
    </location>
</feature>
<feature type="transmembrane region" description="Helical" evidence="10">
    <location>
        <begin position="228"/>
        <end position="252"/>
    </location>
</feature>
<dbReference type="RefSeq" id="WP_178619617.1">
    <property type="nucleotide sequence ID" value="NZ_JACRSS010000002.1"/>
</dbReference>
<keyword evidence="8 10" id="KW-0472">Membrane</keyword>
<sequence>MNVLSQIINGLHIGSIYALVALGYSMVYGIIKLINFAHGEIIMVGAYAVYVMLVLVGTPLWIAVLVSLLFCACMGMLIERVAYRRLRNKNAPRISLLITAIGVSIFLQNLAQTIFSSSGKSFPNVMPQGSIRLGDAEISALTLITLATAAVLMIGLQLLVSKTKMGKAMRAVSEDAGAAKLMGINTNVTITWTFAIGSALASIAALLYSSAYPLVTPYMGSTLGLKAFIAAVLGGIGSVPGAMLGGFLLGIAETLAKGYISSVVADAIVFGILILVLLIRPAGLLGRNVKEKV</sequence>
<feature type="transmembrane region" description="Helical" evidence="10">
    <location>
        <begin position="6"/>
        <end position="24"/>
    </location>
</feature>
<organism evidence="11 12">
    <name type="scientific">Guopingia tenuis</name>
    <dbReference type="NCBI Taxonomy" id="2763656"/>
    <lineage>
        <taxon>Bacteria</taxon>
        <taxon>Bacillati</taxon>
        <taxon>Bacillota</taxon>
        <taxon>Clostridia</taxon>
        <taxon>Christensenellales</taxon>
        <taxon>Christensenellaceae</taxon>
        <taxon>Guopingia</taxon>
    </lineage>
</organism>
<evidence type="ECO:0000256" key="3">
    <source>
        <dbReference type="ARBA" id="ARBA00022475"/>
    </source>
</evidence>
<dbReference type="CDD" id="cd06582">
    <property type="entry name" value="TM_PBP1_LivH_like"/>
    <property type="match status" value="1"/>
</dbReference>
<evidence type="ECO:0000256" key="1">
    <source>
        <dbReference type="ARBA" id="ARBA00004651"/>
    </source>
</evidence>
<proteinExistence type="inferred from homology"/>
<dbReference type="GO" id="GO:0015190">
    <property type="term" value="F:L-leucine transmembrane transporter activity"/>
    <property type="evidence" value="ECO:0007669"/>
    <property type="project" value="TreeGrafter"/>
</dbReference>
<feature type="transmembrane region" description="Helical" evidence="10">
    <location>
        <begin position="61"/>
        <end position="82"/>
    </location>
</feature>
<comment type="caution">
    <text evidence="11">The sequence shown here is derived from an EMBL/GenBank/DDBJ whole genome shotgun (WGS) entry which is preliminary data.</text>
</comment>
<evidence type="ECO:0000313" key="12">
    <source>
        <dbReference type="Proteomes" id="UP000617951"/>
    </source>
</evidence>
<feature type="transmembrane region" description="Helical" evidence="10">
    <location>
        <begin position="138"/>
        <end position="160"/>
    </location>
</feature>
<evidence type="ECO:0000256" key="7">
    <source>
        <dbReference type="ARBA" id="ARBA00022989"/>
    </source>
</evidence>
<dbReference type="AlphaFoldDB" id="A0A926HX97"/>
<dbReference type="InterPro" id="IPR001851">
    <property type="entry name" value="ABC_transp_permease"/>
</dbReference>
<keyword evidence="6" id="KW-0029">Amino-acid transport</keyword>
<keyword evidence="7 10" id="KW-1133">Transmembrane helix</keyword>
<evidence type="ECO:0000256" key="8">
    <source>
        <dbReference type="ARBA" id="ARBA00023136"/>
    </source>
</evidence>
<dbReference type="GO" id="GO:1903806">
    <property type="term" value="P:L-isoleucine import across plasma membrane"/>
    <property type="evidence" value="ECO:0007669"/>
    <property type="project" value="TreeGrafter"/>
</dbReference>
<name>A0A926HX97_9FIRM</name>
<dbReference type="GO" id="GO:0015188">
    <property type="term" value="F:L-isoleucine transmembrane transporter activity"/>
    <property type="evidence" value="ECO:0007669"/>
    <property type="project" value="TreeGrafter"/>
</dbReference>
<gene>
    <name evidence="11" type="ORF">H8693_06275</name>
</gene>
<keyword evidence="2" id="KW-0813">Transport</keyword>
<reference evidence="11" key="1">
    <citation type="submission" date="2020-08" db="EMBL/GenBank/DDBJ databases">
        <title>Genome public.</title>
        <authorList>
            <person name="Liu C."/>
            <person name="Sun Q."/>
        </authorList>
    </citation>
    <scope>NUCLEOTIDE SEQUENCE</scope>
    <source>
        <strain evidence="11">NSJ-63</strain>
    </source>
</reference>
<evidence type="ECO:0000256" key="2">
    <source>
        <dbReference type="ARBA" id="ARBA00022448"/>
    </source>
</evidence>
<protein>
    <submittedName>
        <fullName evidence="11">Branched-chain amino acid ABC transporter permease</fullName>
    </submittedName>
</protein>
<dbReference type="GO" id="GO:0015808">
    <property type="term" value="P:L-alanine transport"/>
    <property type="evidence" value="ECO:0007669"/>
    <property type="project" value="TreeGrafter"/>
</dbReference>
<feature type="transmembrane region" description="Helical" evidence="10">
    <location>
        <begin position="94"/>
        <end position="118"/>
    </location>
</feature>
<evidence type="ECO:0000256" key="4">
    <source>
        <dbReference type="ARBA" id="ARBA00022519"/>
    </source>
</evidence>
<dbReference type="GO" id="GO:0015192">
    <property type="term" value="F:L-phenylalanine transmembrane transporter activity"/>
    <property type="evidence" value="ECO:0007669"/>
    <property type="project" value="TreeGrafter"/>
</dbReference>
<comment type="similarity">
    <text evidence="9">Belongs to the binding-protein-dependent transport system permease family. LivHM subfamily.</text>
</comment>
<feature type="transmembrane region" description="Helical" evidence="10">
    <location>
        <begin position="190"/>
        <end position="208"/>
    </location>
</feature>
<dbReference type="GO" id="GO:0005886">
    <property type="term" value="C:plasma membrane"/>
    <property type="evidence" value="ECO:0007669"/>
    <property type="project" value="UniProtKB-SubCell"/>
</dbReference>
<dbReference type="Proteomes" id="UP000617951">
    <property type="component" value="Unassembled WGS sequence"/>
</dbReference>
<dbReference type="EMBL" id="JACRSS010000002">
    <property type="protein sequence ID" value="MBC8538536.1"/>
    <property type="molecule type" value="Genomic_DNA"/>
</dbReference>
<dbReference type="PANTHER" id="PTHR11795:SF371">
    <property type="entry name" value="HIGH-AFFINITY BRANCHED-CHAIN AMINO ACID TRANSPORT SYSTEM PERMEASE PROTEIN LIVH"/>
    <property type="match status" value="1"/>
</dbReference>
<comment type="subcellular location">
    <subcellularLocation>
        <location evidence="1">Cell membrane</location>
        <topology evidence="1">Multi-pass membrane protein</topology>
    </subcellularLocation>
</comment>
<evidence type="ECO:0000256" key="5">
    <source>
        <dbReference type="ARBA" id="ARBA00022692"/>
    </source>
</evidence>
<evidence type="ECO:0000256" key="6">
    <source>
        <dbReference type="ARBA" id="ARBA00022970"/>
    </source>
</evidence>
<evidence type="ECO:0000256" key="10">
    <source>
        <dbReference type="SAM" id="Phobius"/>
    </source>
</evidence>
<dbReference type="PANTHER" id="PTHR11795">
    <property type="entry name" value="BRANCHED-CHAIN AMINO ACID TRANSPORT SYSTEM PERMEASE PROTEIN LIVH"/>
    <property type="match status" value="1"/>
</dbReference>
<dbReference type="GO" id="GO:0005304">
    <property type="term" value="F:L-valine transmembrane transporter activity"/>
    <property type="evidence" value="ECO:0007669"/>
    <property type="project" value="TreeGrafter"/>
</dbReference>